<dbReference type="InterPro" id="IPR001810">
    <property type="entry name" value="F-box_dom"/>
</dbReference>
<dbReference type="Proteomes" id="UP000305067">
    <property type="component" value="Unassembled WGS sequence"/>
</dbReference>
<organism evidence="3 4">
    <name type="scientific">Pterulicium gracile</name>
    <dbReference type="NCBI Taxonomy" id="1884261"/>
    <lineage>
        <taxon>Eukaryota</taxon>
        <taxon>Fungi</taxon>
        <taxon>Dikarya</taxon>
        <taxon>Basidiomycota</taxon>
        <taxon>Agaricomycotina</taxon>
        <taxon>Agaricomycetes</taxon>
        <taxon>Agaricomycetidae</taxon>
        <taxon>Agaricales</taxon>
        <taxon>Pleurotineae</taxon>
        <taxon>Pterulaceae</taxon>
        <taxon>Pterulicium</taxon>
    </lineage>
</organism>
<protein>
    <recommendedName>
        <fullName evidence="2">F-box domain-containing protein</fullName>
    </recommendedName>
</protein>
<reference evidence="3 4" key="1">
    <citation type="journal article" date="2019" name="Nat. Ecol. Evol.">
        <title>Megaphylogeny resolves global patterns of mushroom evolution.</title>
        <authorList>
            <person name="Varga T."/>
            <person name="Krizsan K."/>
            <person name="Foldi C."/>
            <person name="Dima B."/>
            <person name="Sanchez-Garcia M."/>
            <person name="Sanchez-Ramirez S."/>
            <person name="Szollosi G.J."/>
            <person name="Szarkandi J.G."/>
            <person name="Papp V."/>
            <person name="Albert L."/>
            <person name="Andreopoulos W."/>
            <person name="Angelini C."/>
            <person name="Antonin V."/>
            <person name="Barry K.W."/>
            <person name="Bougher N.L."/>
            <person name="Buchanan P."/>
            <person name="Buyck B."/>
            <person name="Bense V."/>
            <person name="Catcheside P."/>
            <person name="Chovatia M."/>
            <person name="Cooper J."/>
            <person name="Damon W."/>
            <person name="Desjardin D."/>
            <person name="Finy P."/>
            <person name="Geml J."/>
            <person name="Haridas S."/>
            <person name="Hughes K."/>
            <person name="Justo A."/>
            <person name="Karasinski D."/>
            <person name="Kautmanova I."/>
            <person name="Kiss B."/>
            <person name="Kocsube S."/>
            <person name="Kotiranta H."/>
            <person name="LaButti K.M."/>
            <person name="Lechner B.E."/>
            <person name="Liimatainen K."/>
            <person name="Lipzen A."/>
            <person name="Lukacs Z."/>
            <person name="Mihaltcheva S."/>
            <person name="Morgado L.N."/>
            <person name="Niskanen T."/>
            <person name="Noordeloos M.E."/>
            <person name="Ohm R.A."/>
            <person name="Ortiz-Santana B."/>
            <person name="Ovrebo C."/>
            <person name="Racz N."/>
            <person name="Riley R."/>
            <person name="Savchenko A."/>
            <person name="Shiryaev A."/>
            <person name="Soop K."/>
            <person name="Spirin V."/>
            <person name="Szebenyi C."/>
            <person name="Tomsovsky M."/>
            <person name="Tulloss R.E."/>
            <person name="Uehling J."/>
            <person name="Grigoriev I.V."/>
            <person name="Vagvolgyi C."/>
            <person name="Papp T."/>
            <person name="Martin F.M."/>
            <person name="Miettinen O."/>
            <person name="Hibbett D.S."/>
            <person name="Nagy L.G."/>
        </authorList>
    </citation>
    <scope>NUCLEOTIDE SEQUENCE [LARGE SCALE GENOMIC DNA]</scope>
    <source>
        <strain evidence="3 4">CBS 309.79</strain>
    </source>
</reference>
<keyword evidence="1" id="KW-0175">Coiled coil</keyword>
<dbReference type="AlphaFoldDB" id="A0A5C3QHQ3"/>
<name>A0A5C3QHQ3_9AGAR</name>
<evidence type="ECO:0000313" key="3">
    <source>
        <dbReference type="EMBL" id="TFK97853.1"/>
    </source>
</evidence>
<sequence>MDIDHLASSSLPYSQLIDSYPHIRAPGSIPTPNDRISIDASRKPWETRLAALHLEIAQLKNRTLRAEAELNSVQQHIDAHANLTSPLRRIPAEIMCKIFSDVRPLVPLGLADMTLAAPWTLLRVCRHWREVCLMFGSLWSSICI</sequence>
<proteinExistence type="predicted"/>
<evidence type="ECO:0000256" key="1">
    <source>
        <dbReference type="SAM" id="Coils"/>
    </source>
</evidence>
<gene>
    <name evidence="3" type="ORF">BDV98DRAFT_513283</name>
</gene>
<feature type="coiled-coil region" evidence="1">
    <location>
        <begin position="49"/>
        <end position="76"/>
    </location>
</feature>
<dbReference type="EMBL" id="ML178844">
    <property type="protein sequence ID" value="TFK97853.1"/>
    <property type="molecule type" value="Genomic_DNA"/>
</dbReference>
<evidence type="ECO:0000259" key="2">
    <source>
        <dbReference type="Pfam" id="PF12937"/>
    </source>
</evidence>
<keyword evidence="4" id="KW-1185">Reference proteome</keyword>
<feature type="domain" description="F-box" evidence="2">
    <location>
        <begin position="88"/>
        <end position="144"/>
    </location>
</feature>
<dbReference type="OrthoDB" id="3221235at2759"/>
<feature type="non-terminal residue" evidence="3">
    <location>
        <position position="144"/>
    </location>
</feature>
<evidence type="ECO:0000313" key="4">
    <source>
        <dbReference type="Proteomes" id="UP000305067"/>
    </source>
</evidence>
<dbReference type="Pfam" id="PF12937">
    <property type="entry name" value="F-box-like"/>
    <property type="match status" value="1"/>
</dbReference>
<accession>A0A5C3QHQ3</accession>